<dbReference type="InterPro" id="IPR027417">
    <property type="entry name" value="P-loop_NTPase"/>
</dbReference>
<dbReference type="SUPFAM" id="SSF52540">
    <property type="entry name" value="P-loop containing nucleoside triphosphate hydrolases"/>
    <property type="match status" value="1"/>
</dbReference>
<sequence length="882" mass="97786">MTVFKKDPSLAELREFTHQTLTMLSEQNIPDTPEAHESRDRIESLAAELDARLNAPVTIGVVGEYSVGKSLLLGTLLGKPDLLPVEAGPSTGNITVLELSRGEPGRPTTADENTDVAFLTEKQLAACVGAVLDDLVRVLDERHPHLGAGVALADYNPVTDARGWAPFEAWYPRLWPAAGGPVAYEAIGAAHRDAVTELCRIRDAALSQRDLLGTSVGVSRKAVGAALVLGAAQRTPEIPPKRIVQPFDTGQLKNSDTVVAAEALRRAFPLVEKVTLRVEVSPDHWDLSGLISQDTAVRLLDFPGINAAGSFGRDTYLSRRELVSVHTILLVISAVRPESKGASTFWDMLCEDGREPQGLASAALVAANAFDLAKPPTLMDVPEGPLPLRQLLSHSAEVNGVHVYGNKFVHHREDGIVAVSSIAAIRAHQLPYTETSSETRERIHKALADLDPPGAKRWEKIADRLRRADETNPWTDRLRAYDNDGGVQRLRLLIDHHVRRHGLDQKLERARGSHRKLWRELSLLQRQVHRAAGGEQPEEYRELALRLGEFRDLLGLMLPTLYQLTTPAPRVGGADGASYAAELGGRPPRREEIADSVRDDVFDWREWQELLGRAERDRNHLVPRSEPPAQGGIKNLPRPGRTAAVAAQAPASEESADVTLTFLDRFRALVDRRTGEEHDQLRVWFDHWAAYWQDEFGRLREWMADPATDSLLNELFTRLRGSAHRADSQLNHLWTALNPVHARERVEELASVPGPTSGDQENRFPMRAPHALPWDHRMPRLEDQRSEERERHPLLVVQLRQHTADAAARLVTEHLGRTLALIEKDLVALYSKTAEYLPRENEVRAPRKPLGTEPHSGGDGAGAAEVPVEEPIDILIRAWSDD</sequence>
<dbReference type="KEGG" id="sfy:GFH48_05945"/>
<feature type="region of interest" description="Disordered" evidence="1">
    <location>
        <begin position="840"/>
        <end position="866"/>
    </location>
</feature>
<keyword evidence="3" id="KW-1185">Reference proteome</keyword>
<dbReference type="RefSeq" id="WP_153287237.1">
    <property type="nucleotide sequence ID" value="NZ_CP045643.1"/>
</dbReference>
<protein>
    <recommendedName>
        <fullName evidence="4">Dynamin family protein</fullName>
    </recommendedName>
</protein>
<reference evidence="2 3" key="1">
    <citation type="submission" date="2019-10" db="EMBL/GenBank/DDBJ databases">
        <title>A novel species.</title>
        <authorList>
            <person name="Gao J."/>
        </authorList>
    </citation>
    <scope>NUCLEOTIDE SEQUENCE [LARGE SCALE GENOMIC DNA]</scope>
    <source>
        <strain evidence="2 3">QMT-28</strain>
    </source>
</reference>
<evidence type="ECO:0000313" key="2">
    <source>
        <dbReference type="EMBL" id="QFZ72872.1"/>
    </source>
</evidence>
<feature type="region of interest" description="Disordered" evidence="1">
    <location>
        <begin position="621"/>
        <end position="650"/>
    </location>
</feature>
<name>A0A5Q0L746_9ACTN</name>
<organism evidence="2 3">
    <name type="scientific">Streptomyces fagopyri</name>
    <dbReference type="NCBI Taxonomy" id="2662397"/>
    <lineage>
        <taxon>Bacteria</taxon>
        <taxon>Bacillati</taxon>
        <taxon>Actinomycetota</taxon>
        <taxon>Actinomycetes</taxon>
        <taxon>Kitasatosporales</taxon>
        <taxon>Streptomycetaceae</taxon>
        <taxon>Streptomyces</taxon>
    </lineage>
</organism>
<evidence type="ECO:0000313" key="3">
    <source>
        <dbReference type="Proteomes" id="UP000326179"/>
    </source>
</evidence>
<proteinExistence type="predicted"/>
<dbReference type="AlphaFoldDB" id="A0A5Q0L746"/>
<gene>
    <name evidence="2" type="ORF">GFH48_05945</name>
</gene>
<accession>A0A5Q0L746</accession>
<dbReference type="Gene3D" id="3.40.50.300">
    <property type="entry name" value="P-loop containing nucleotide triphosphate hydrolases"/>
    <property type="match status" value="1"/>
</dbReference>
<dbReference type="Proteomes" id="UP000326179">
    <property type="component" value="Chromosome"/>
</dbReference>
<evidence type="ECO:0008006" key="4">
    <source>
        <dbReference type="Google" id="ProtNLM"/>
    </source>
</evidence>
<evidence type="ECO:0000256" key="1">
    <source>
        <dbReference type="SAM" id="MobiDB-lite"/>
    </source>
</evidence>
<dbReference type="EMBL" id="CP045643">
    <property type="protein sequence ID" value="QFZ72872.1"/>
    <property type="molecule type" value="Genomic_DNA"/>
</dbReference>